<accession>A0AAN4VVJ9</accession>
<feature type="compositionally biased region" description="Basic and acidic residues" evidence="1">
    <location>
        <begin position="126"/>
        <end position="137"/>
    </location>
</feature>
<comment type="caution">
    <text evidence="3">The sequence shown here is derived from an EMBL/GenBank/DDBJ whole genome shotgun (WGS) entry which is preliminary data.</text>
</comment>
<dbReference type="PROSITE" id="PS51257">
    <property type="entry name" value="PROKAR_LIPOPROTEIN"/>
    <property type="match status" value="1"/>
</dbReference>
<feature type="domain" description="DUF4296" evidence="2">
    <location>
        <begin position="27"/>
        <end position="111"/>
    </location>
</feature>
<organism evidence="3 4">
    <name type="scientific">Persicobacter diffluens</name>
    <dbReference type="NCBI Taxonomy" id="981"/>
    <lineage>
        <taxon>Bacteria</taxon>
        <taxon>Pseudomonadati</taxon>
        <taxon>Bacteroidota</taxon>
        <taxon>Cytophagia</taxon>
        <taxon>Cytophagales</taxon>
        <taxon>Persicobacteraceae</taxon>
        <taxon>Persicobacter</taxon>
    </lineage>
</organism>
<evidence type="ECO:0000313" key="3">
    <source>
        <dbReference type="EMBL" id="GJM60202.1"/>
    </source>
</evidence>
<dbReference type="EMBL" id="BQKE01000001">
    <property type="protein sequence ID" value="GJM60202.1"/>
    <property type="molecule type" value="Genomic_DNA"/>
</dbReference>
<feature type="region of interest" description="Disordered" evidence="1">
    <location>
        <begin position="114"/>
        <end position="137"/>
    </location>
</feature>
<dbReference type="Proteomes" id="UP001310022">
    <property type="component" value="Unassembled WGS sequence"/>
</dbReference>
<dbReference type="RefSeq" id="WP_157600808.1">
    <property type="nucleotide sequence ID" value="NZ_BQKE01000001.1"/>
</dbReference>
<evidence type="ECO:0000313" key="4">
    <source>
        <dbReference type="Proteomes" id="UP001310022"/>
    </source>
</evidence>
<protein>
    <recommendedName>
        <fullName evidence="2">DUF4296 domain-containing protein</fullName>
    </recommendedName>
</protein>
<reference evidence="3 4" key="1">
    <citation type="submission" date="2021-12" db="EMBL/GenBank/DDBJ databases">
        <title>Genome sequencing of bacteria with rrn-lacking chromosome and rrn-plasmid.</title>
        <authorList>
            <person name="Anda M."/>
            <person name="Iwasaki W."/>
        </authorList>
    </citation>
    <scope>NUCLEOTIDE SEQUENCE [LARGE SCALE GENOMIC DNA]</scope>
    <source>
        <strain evidence="3 4">NBRC 15940</strain>
    </source>
</reference>
<dbReference type="Pfam" id="PF14129">
    <property type="entry name" value="DUF4296"/>
    <property type="match status" value="1"/>
</dbReference>
<dbReference type="InterPro" id="IPR025381">
    <property type="entry name" value="DUF4296"/>
</dbReference>
<proteinExistence type="predicted"/>
<name>A0AAN4VVJ9_9BACT</name>
<evidence type="ECO:0000256" key="1">
    <source>
        <dbReference type="SAM" id="MobiDB-lite"/>
    </source>
</evidence>
<dbReference type="AlphaFoldDB" id="A0AAN4VVJ9"/>
<gene>
    <name evidence="3" type="ORF">PEDI_07540</name>
</gene>
<evidence type="ECO:0000259" key="2">
    <source>
        <dbReference type="Pfam" id="PF14129"/>
    </source>
</evidence>
<keyword evidence="4" id="KW-1185">Reference proteome</keyword>
<sequence>MKKYFLLSVLFCSLLGCSEEKVKVDKPKGLLSENEMIQLMMDFYILEAKVKEVRVGRDSAKVLYRELEPLVYQQHDIDSVDYRQSLEYYLHFPETMETFYSAIVDSLSLKERVANDKEKASKKKDKLKEAKENEPQD</sequence>